<proteinExistence type="predicted"/>
<reference evidence="2" key="1">
    <citation type="submission" date="2021-02" db="EMBL/GenBank/DDBJ databases">
        <title>Sulfurospirillum tamanensis sp. nov.</title>
        <authorList>
            <person name="Frolova A."/>
            <person name="Merkel A."/>
            <person name="Slobodkin A."/>
        </authorList>
    </citation>
    <scope>NUCLEOTIDE SEQUENCE</scope>
    <source>
        <strain evidence="2">T05b</strain>
    </source>
</reference>
<accession>A0ABS2WNE7</accession>
<dbReference type="Pfam" id="PF06961">
    <property type="entry name" value="DUF1294"/>
    <property type="match status" value="1"/>
</dbReference>
<dbReference type="Proteomes" id="UP000703590">
    <property type="component" value="Unassembled WGS sequence"/>
</dbReference>
<protein>
    <submittedName>
        <fullName evidence="2">DUF1294 domain-containing protein</fullName>
    </submittedName>
</protein>
<name>A0ABS2WNE7_9BACT</name>
<keyword evidence="1" id="KW-0812">Transmembrane</keyword>
<gene>
    <name evidence="2" type="ORF">JWV37_00225</name>
</gene>
<evidence type="ECO:0000256" key="1">
    <source>
        <dbReference type="SAM" id="Phobius"/>
    </source>
</evidence>
<feature type="transmembrane region" description="Helical" evidence="1">
    <location>
        <begin position="92"/>
        <end position="112"/>
    </location>
</feature>
<reference evidence="2" key="2">
    <citation type="submission" date="2021-02" db="EMBL/GenBank/DDBJ databases">
        <authorList>
            <person name="Merkel A.Y."/>
        </authorList>
    </citation>
    <scope>NUCLEOTIDE SEQUENCE</scope>
    <source>
        <strain evidence="2">T05b</strain>
    </source>
</reference>
<feature type="transmembrane region" description="Helical" evidence="1">
    <location>
        <begin position="64"/>
        <end position="86"/>
    </location>
</feature>
<feature type="transmembrane region" description="Helical" evidence="1">
    <location>
        <begin position="31"/>
        <end position="52"/>
    </location>
</feature>
<dbReference type="RefSeq" id="WP_205457632.1">
    <property type="nucleotide sequence ID" value="NZ_JAFHKK010000001.1"/>
</dbReference>
<keyword evidence="1" id="KW-1133">Transmembrane helix</keyword>
<evidence type="ECO:0000313" key="2">
    <source>
        <dbReference type="EMBL" id="MBN2963192.1"/>
    </source>
</evidence>
<evidence type="ECO:0000313" key="3">
    <source>
        <dbReference type="Proteomes" id="UP000703590"/>
    </source>
</evidence>
<organism evidence="2 3">
    <name type="scientific">Sulfurospirillum tamanense</name>
    <dbReference type="NCBI Taxonomy" id="2813362"/>
    <lineage>
        <taxon>Bacteria</taxon>
        <taxon>Pseudomonadati</taxon>
        <taxon>Campylobacterota</taxon>
        <taxon>Epsilonproteobacteria</taxon>
        <taxon>Campylobacterales</taxon>
        <taxon>Sulfurospirillaceae</taxon>
        <taxon>Sulfurospirillum</taxon>
    </lineage>
</organism>
<comment type="caution">
    <text evidence="2">The sequence shown here is derived from an EMBL/GenBank/DDBJ whole genome shotgun (WGS) entry which is preliminary data.</text>
</comment>
<dbReference type="EMBL" id="JAFHKK010000001">
    <property type="protein sequence ID" value="MBN2963192.1"/>
    <property type="molecule type" value="Genomic_DNA"/>
</dbReference>
<dbReference type="InterPro" id="IPR010718">
    <property type="entry name" value="DUF1294"/>
</dbReference>
<keyword evidence="3" id="KW-1185">Reference proteome</keyword>
<keyword evidence="1" id="KW-0472">Membrane</keyword>
<sequence>MCCLGVRLLVLFGLTGVSFLLNWAVPTVPVLGWYALQATVFAFMLMGVDAYAARHERKRTPETLLYYVAGIGGFLGTWLGVIVLKHKRAKKVFVGILTGISFLWIVVIWWVATHQEAIFSFLGVNL</sequence>
<feature type="transmembrane region" description="Helical" evidence="1">
    <location>
        <begin position="7"/>
        <end position="25"/>
    </location>
</feature>